<dbReference type="AlphaFoldDB" id="A0A918GER9"/>
<dbReference type="Pfam" id="PF01580">
    <property type="entry name" value="FtsK_SpoIIIE"/>
    <property type="match status" value="1"/>
</dbReference>
<name>A0A918GER9_9PSEU</name>
<dbReference type="SUPFAM" id="SSF52540">
    <property type="entry name" value="P-loop containing nucleoside triphosphate hydrolases"/>
    <property type="match status" value="1"/>
</dbReference>
<dbReference type="PANTHER" id="PTHR22683:SF41">
    <property type="entry name" value="DNA TRANSLOCASE FTSK"/>
    <property type="match status" value="1"/>
</dbReference>
<dbReference type="Proteomes" id="UP000660680">
    <property type="component" value="Unassembled WGS sequence"/>
</dbReference>
<evidence type="ECO:0000259" key="4">
    <source>
        <dbReference type="PROSITE" id="PS50901"/>
    </source>
</evidence>
<accession>A0A918GER9</accession>
<dbReference type="InterPro" id="IPR002543">
    <property type="entry name" value="FtsK_dom"/>
</dbReference>
<feature type="binding site" evidence="3">
    <location>
        <begin position="400"/>
        <end position="407"/>
    </location>
    <ligand>
        <name>ATP</name>
        <dbReference type="ChEBI" id="CHEBI:30616"/>
    </ligand>
</feature>
<evidence type="ECO:0000256" key="1">
    <source>
        <dbReference type="ARBA" id="ARBA00022741"/>
    </source>
</evidence>
<protein>
    <submittedName>
        <fullName evidence="5">Cell division protein FtsK</fullName>
    </submittedName>
</protein>
<dbReference type="InterPro" id="IPR050206">
    <property type="entry name" value="FtsK/SpoIIIE/SftA"/>
</dbReference>
<dbReference type="PANTHER" id="PTHR22683">
    <property type="entry name" value="SPORULATION PROTEIN RELATED"/>
    <property type="match status" value="1"/>
</dbReference>
<dbReference type="GO" id="GO:0051301">
    <property type="term" value="P:cell division"/>
    <property type="evidence" value="ECO:0007669"/>
    <property type="project" value="UniProtKB-KW"/>
</dbReference>
<sequence length="897" mass="96590">MGKAERRRRANAALATLRTVLGRALGAAAAARTAAEADRARAEFEHSVHSMGFGAAARSKDIRARVDADPVLREVWQRLEAERDRSYTEWNTAVLPQVRALVADAAPGAAGAEGHDWLRVPGTGGEPPRLWRVGRAAVEHAADEFPLAVPLLGHGHLRINSTHGARAAVDAIVETLLARMLATLAPGQLRIHIWDIGHLTGPLPNLHPLSAERLLTVHDPTLLGDLLATLAGHIRRAHDSALRDGRRTAHGPGDPWRVTVLFGNGERLPDELTHELSRVARTGPDAGVHLVLVDVPVSVNSPLETITFTGPDVATSSMTGRGVVVRPDPPLPAAEVAALASGVHERVRAFRGGPRSFADLLAPAPRHFARDELRTPIGFAEGEPVEVVLGDATPHALIAGPSGSGKTNFLYALIGGLASRYSPMELELYLLDFKEGVSFAGLTPGSKDPSFLPQARLVGVNVNTDREFGLALLRFLTAELARRAEAAKRHEVTKLAELREADPDGHWPRIVAVIDEFQALFSGRDRITQQAAALLEDVARRGRSQGIHLVLASQDIAGIEAFWGKPAVFEQCTLRIAMPKAKRVLAEQNLAAMSLPRWHVVVNHDSGVGHGNEVAHVPDASSRGTFDLLQRDLHAALPTAPPRLFDGAHQPDLVHAADFATPSGPLLGQIIDVNDRAAILRLEAAPGRNLAVLGTAVADAFAVLESAALSLARMHVPGDCDFSVWCPVPALARRAEGLAERLRTMGHDVDLRLDDSIARLTPATAERPRYVIFPCVDGAHRWLEAKEPPSMTSGLDRLRALLRDGPAHRVHVLGWWRGVARLKDTMGFGGFDDIGAWVALDVQGSELTTLAAGQVVDWSPRPQRAIFFDRTTHTHPDVLIPFDTSSALDIPKVVDTA</sequence>
<dbReference type="GO" id="GO:0005524">
    <property type="term" value="F:ATP binding"/>
    <property type="evidence" value="ECO:0007669"/>
    <property type="project" value="UniProtKB-UniRule"/>
</dbReference>
<evidence type="ECO:0000313" key="6">
    <source>
        <dbReference type="Proteomes" id="UP000660680"/>
    </source>
</evidence>
<keyword evidence="5" id="KW-0132">Cell division</keyword>
<evidence type="ECO:0000256" key="3">
    <source>
        <dbReference type="PROSITE-ProRule" id="PRU00289"/>
    </source>
</evidence>
<dbReference type="Gene3D" id="3.40.50.300">
    <property type="entry name" value="P-loop containing nucleotide triphosphate hydrolases"/>
    <property type="match status" value="2"/>
</dbReference>
<reference evidence="5" key="2">
    <citation type="submission" date="2020-09" db="EMBL/GenBank/DDBJ databases">
        <authorList>
            <person name="Sun Q."/>
            <person name="Ohkuma M."/>
        </authorList>
    </citation>
    <scope>NUCLEOTIDE SEQUENCE</scope>
    <source>
        <strain evidence="5">JCM 3276</strain>
    </source>
</reference>
<keyword evidence="1 3" id="KW-0547">Nucleotide-binding</keyword>
<proteinExistence type="predicted"/>
<reference evidence="5" key="1">
    <citation type="journal article" date="2014" name="Int. J. Syst. Evol. Microbiol.">
        <title>Complete genome sequence of Corynebacterium casei LMG S-19264T (=DSM 44701T), isolated from a smear-ripened cheese.</title>
        <authorList>
            <consortium name="US DOE Joint Genome Institute (JGI-PGF)"/>
            <person name="Walter F."/>
            <person name="Albersmeier A."/>
            <person name="Kalinowski J."/>
            <person name="Ruckert C."/>
        </authorList>
    </citation>
    <scope>NUCLEOTIDE SEQUENCE</scope>
    <source>
        <strain evidence="5">JCM 3276</strain>
    </source>
</reference>
<keyword evidence="2 3" id="KW-0067">ATP-binding</keyword>
<dbReference type="EMBL" id="BMRB01000002">
    <property type="protein sequence ID" value="GGS31971.1"/>
    <property type="molecule type" value="Genomic_DNA"/>
</dbReference>
<keyword evidence="5" id="KW-0131">Cell cycle</keyword>
<gene>
    <name evidence="5" type="ORF">GCM10010171_27370</name>
</gene>
<evidence type="ECO:0000256" key="2">
    <source>
        <dbReference type="ARBA" id="ARBA00022840"/>
    </source>
</evidence>
<evidence type="ECO:0000313" key="5">
    <source>
        <dbReference type="EMBL" id="GGS31971.1"/>
    </source>
</evidence>
<feature type="domain" description="FtsK" evidence="4">
    <location>
        <begin position="382"/>
        <end position="587"/>
    </location>
</feature>
<organism evidence="5 6">
    <name type="scientific">Actinokineospora fastidiosa</name>
    <dbReference type="NCBI Taxonomy" id="1816"/>
    <lineage>
        <taxon>Bacteria</taxon>
        <taxon>Bacillati</taxon>
        <taxon>Actinomycetota</taxon>
        <taxon>Actinomycetes</taxon>
        <taxon>Pseudonocardiales</taxon>
        <taxon>Pseudonocardiaceae</taxon>
        <taxon>Actinokineospora</taxon>
    </lineage>
</organism>
<dbReference type="RefSeq" id="WP_189210782.1">
    <property type="nucleotide sequence ID" value="NZ_BMRB01000002.1"/>
</dbReference>
<dbReference type="CDD" id="cd01127">
    <property type="entry name" value="TrwB_TraG_TraD_VirD4"/>
    <property type="match status" value="1"/>
</dbReference>
<dbReference type="InterPro" id="IPR027417">
    <property type="entry name" value="P-loop_NTPase"/>
</dbReference>
<comment type="caution">
    <text evidence="5">The sequence shown here is derived from an EMBL/GenBank/DDBJ whole genome shotgun (WGS) entry which is preliminary data.</text>
</comment>
<dbReference type="GO" id="GO:0003677">
    <property type="term" value="F:DNA binding"/>
    <property type="evidence" value="ECO:0007669"/>
    <property type="project" value="InterPro"/>
</dbReference>
<keyword evidence="6" id="KW-1185">Reference proteome</keyword>
<dbReference type="PROSITE" id="PS50901">
    <property type="entry name" value="FTSK"/>
    <property type="match status" value="1"/>
</dbReference>